<evidence type="ECO:0000256" key="2">
    <source>
        <dbReference type="ARBA" id="ARBA00022912"/>
    </source>
</evidence>
<protein>
    <recommendedName>
        <fullName evidence="1">protein-tyrosine-phosphatase</fullName>
        <ecNumber evidence="1">3.1.3.48</ecNumber>
    </recommendedName>
</protein>
<name>A0A9Q0EB50_9TELE</name>
<keyword evidence="2" id="KW-0378">Hydrolase</keyword>
<feature type="domain" description="Tyrosine specific protein phosphatases" evidence="4">
    <location>
        <begin position="418"/>
        <end position="492"/>
    </location>
</feature>
<dbReference type="SMART" id="SM00404">
    <property type="entry name" value="PTPc_motif"/>
    <property type="match status" value="2"/>
</dbReference>
<evidence type="ECO:0000259" key="3">
    <source>
        <dbReference type="PROSITE" id="PS50055"/>
    </source>
</evidence>
<evidence type="ECO:0000259" key="4">
    <source>
        <dbReference type="PROSITE" id="PS50056"/>
    </source>
</evidence>
<sequence length="538" mass="60777">MDAIPVERFLEHVSALYSNDRRGFSDDFEEVQRCSADMTIPSERSNHPDNRHKNRYINIMAYDHSRVKLRPLAGKESKHTDYINANYVDGYNKPRAYIAAQGPLKSTFEDFWRMRKCDQYWPVESSEEYGPLVVTVRSSRVHACYTVRRFGLRHTDRKKGVKGNPKGRVQSERTVVQYHYTQWPDMGVPEYTLPVLTFVRRSSADQTANMGPMLVHCSAGVGRTGTYIVMDSMLRQIKDKSSVSALAFLKHIRTQRNYLVQTEAIQGKETEVCGGRLHSYISGILAPTHQGRTRLHKQFKLVTQCNGRFVECVNAQKDYNKDKNRNSSVVPSERARVGLAPLPGIKGSDYINASYVMGLCLRGSLEVEHWSVMDTTAAETSSTALAVHCERLFLHDDYVLEVRHFRCPQWPPRDGPLSGAFELINVIKEEAASRDGPTIVHDEWGSVSAGLLCALTTLSQQLESHSAVDVYQVAKMINLMRPGVFSDINQYRFLYSALLSLVSSKDDGDGLLTRDMNGTAASMWSDRSDWAESLESLV</sequence>
<dbReference type="Proteomes" id="UP001148018">
    <property type="component" value="Unassembled WGS sequence"/>
</dbReference>
<dbReference type="OrthoDB" id="6022401at2759"/>
<keyword evidence="6" id="KW-1185">Reference proteome</keyword>
<dbReference type="GO" id="GO:0004725">
    <property type="term" value="F:protein tyrosine phosphatase activity"/>
    <property type="evidence" value="ECO:0007669"/>
    <property type="project" value="UniProtKB-EC"/>
</dbReference>
<dbReference type="PRINTS" id="PR00700">
    <property type="entry name" value="PRTYPHPHTASE"/>
</dbReference>
<dbReference type="SUPFAM" id="SSF52799">
    <property type="entry name" value="(Phosphotyrosine protein) phosphatases II"/>
    <property type="match status" value="2"/>
</dbReference>
<dbReference type="EMBL" id="JANIIK010000046">
    <property type="protein sequence ID" value="KAJ3602611.1"/>
    <property type="molecule type" value="Genomic_DNA"/>
</dbReference>
<dbReference type="InterPro" id="IPR000387">
    <property type="entry name" value="Tyr_Pase_dom"/>
</dbReference>
<reference evidence="5" key="1">
    <citation type="submission" date="2022-07" db="EMBL/GenBank/DDBJ databases">
        <title>Chromosome-level genome of Muraenolepis orangiensis.</title>
        <authorList>
            <person name="Kim J."/>
        </authorList>
    </citation>
    <scope>NUCLEOTIDE SEQUENCE</scope>
    <source>
        <strain evidence="5">KU_S4_2022</strain>
        <tissue evidence="5">Muscle</tissue>
    </source>
</reference>
<dbReference type="AlphaFoldDB" id="A0A9Q0EB50"/>
<proteinExistence type="predicted"/>
<feature type="domain" description="Tyrosine-protein phosphatase" evidence="3">
    <location>
        <begin position="295"/>
        <end position="501"/>
    </location>
</feature>
<dbReference type="PROSITE" id="PS00383">
    <property type="entry name" value="TYR_PHOSPHATASE_1"/>
    <property type="match status" value="1"/>
</dbReference>
<dbReference type="PANTHER" id="PTHR19134">
    <property type="entry name" value="RECEPTOR-TYPE TYROSINE-PROTEIN PHOSPHATASE"/>
    <property type="match status" value="1"/>
</dbReference>
<dbReference type="SMART" id="SM00194">
    <property type="entry name" value="PTPc"/>
    <property type="match status" value="2"/>
</dbReference>
<dbReference type="InterPro" id="IPR050348">
    <property type="entry name" value="Protein-Tyr_Phosphatase"/>
</dbReference>
<dbReference type="InterPro" id="IPR029021">
    <property type="entry name" value="Prot-tyrosine_phosphatase-like"/>
</dbReference>
<dbReference type="PROSITE" id="PS50055">
    <property type="entry name" value="TYR_PHOSPHATASE_PTP"/>
    <property type="match status" value="2"/>
</dbReference>
<evidence type="ECO:0000313" key="5">
    <source>
        <dbReference type="EMBL" id="KAJ3602611.1"/>
    </source>
</evidence>
<dbReference type="EC" id="3.1.3.48" evidence="1"/>
<comment type="caution">
    <text evidence="5">The sequence shown here is derived from an EMBL/GenBank/DDBJ whole genome shotgun (WGS) entry which is preliminary data.</text>
</comment>
<dbReference type="PANTHER" id="PTHR19134:SF468">
    <property type="entry name" value="RECEPTOR-TYPE TYROSINE-PROTEIN PHOSPHATASE GAMMA"/>
    <property type="match status" value="1"/>
</dbReference>
<accession>A0A9Q0EB50</accession>
<dbReference type="InterPro" id="IPR003595">
    <property type="entry name" value="Tyr_Pase_cat"/>
</dbReference>
<organism evidence="5 6">
    <name type="scientific">Muraenolepis orangiensis</name>
    <name type="common">Patagonian moray cod</name>
    <dbReference type="NCBI Taxonomy" id="630683"/>
    <lineage>
        <taxon>Eukaryota</taxon>
        <taxon>Metazoa</taxon>
        <taxon>Chordata</taxon>
        <taxon>Craniata</taxon>
        <taxon>Vertebrata</taxon>
        <taxon>Euteleostomi</taxon>
        <taxon>Actinopterygii</taxon>
        <taxon>Neopterygii</taxon>
        <taxon>Teleostei</taxon>
        <taxon>Neoteleostei</taxon>
        <taxon>Acanthomorphata</taxon>
        <taxon>Zeiogadaria</taxon>
        <taxon>Gadariae</taxon>
        <taxon>Gadiformes</taxon>
        <taxon>Muraenolepidoidei</taxon>
        <taxon>Muraenolepididae</taxon>
        <taxon>Muraenolepis</taxon>
    </lineage>
</organism>
<evidence type="ECO:0000256" key="1">
    <source>
        <dbReference type="ARBA" id="ARBA00013064"/>
    </source>
</evidence>
<dbReference type="InterPro" id="IPR000242">
    <property type="entry name" value="PTP_cat"/>
</dbReference>
<dbReference type="Gene3D" id="3.90.190.10">
    <property type="entry name" value="Protein tyrosine phosphatase superfamily"/>
    <property type="match status" value="3"/>
</dbReference>
<feature type="domain" description="Tyrosine specific protein phosphatases" evidence="4">
    <location>
        <begin position="193"/>
        <end position="267"/>
    </location>
</feature>
<gene>
    <name evidence="5" type="ORF">NHX12_030360</name>
</gene>
<feature type="domain" description="Tyrosine-protein phosphatase" evidence="3">
    <location>
        <begin position="24"/>
        <end position="263"/>
    </location>
</feature>
<dbReference type="PROSITE" id="PS50056">
    <property type="entry name" value="TYR_PHOSPHATASE_2"/>
    <property type="match status" value="2"/>
</dbReference>
<dbReference type="InterPro" id="IPR016130">
    <property type="entry name" value="Tyr_Pase_AS"/>
</dbReference>
<evidence type="ECO:0000313" key="6">
    <source>
        <dbReference type="Proteomes" id="UP001148018"/>
    </source>
</evidence>
<dbReference type="Pfam" id="PF00102">
    <property type="entry name" value="Y_phosphatase"/>
    <property type="match status" value="4"/>
</dbReference>
<keyword evidence="2" id="KW-0904">Protein phosphatase</keyword>